<comment type="similarity">
    <text evidence="4">Belongs to the cytidine and deoxycytidylate deaminase family.</text>
</comment>
<feature type="domain" description="CMP/dCMP-type deaminase" evidence="17">
    <location>
        <begin position="18"/>
        <end position="137"/>
    </location>
</feature>
<dbReference type="CDD" id="cd01285">
    <property type="entry name" value="nucleoside_deaminase"/>
    <property type="match status" value="1"/>
</dbReference>
<keyword evidence="7" id="KW-0479">Metal-binding</keyword>
<dbReference type="PROSITE" id="PS51747">
    <property type="entry name" value="CYT_DCMP_DEAMINASES_2"/>
    <property type="match status" value="1"/>
</dbReference>
<dbReference type="PANTHER" id="PTHR11079">
    <property type="entry name" value="CYTOSINE DEAMINASE FAMILY MEMBER"/>
    <property type="match status" value="1"/>
</dbReference>
<dbReference type="GO" id="GO:0005634">
    <property type="term" value="C:nucleus"/>
    <property type="evidence" value="ECO:0007669"/>
    <property type="project" value="UniProtKB-SubCell"/>
</dbReference>
<dbReference type="Proteomes" id="UP000198372">
    <property type="component" value="Unassembled WGS sequence"/>
</dbReference>
<accession>A0A238FEZ6</accession>
<evidence type="ECO:0000259" key="17">
    <source>
        <dbReference type="PROSITE" id="PS51747"/>
    </source>
</evidence>
<comment type="subunit">
    <text evidence="5">Homodimer.</text>
</comment>
<proteinExistence type="inferred from homology"/>
<evidence type="ECO:0000256" key="15">
    <source>
        <dbReference type="ARBA" id="ARBA00074321"/>
    </source>
</evidence>
<evidence type="ECO:0000256" key="11">
    <source>
        <dbReference type="ARBA" id="ARBA00050113"/>
    </source>
</evidence>
<evidence type="ECO:0000256" key="8">
    <source>
        <dbReference type="ARBA" id="ARBA00022801"/>
    </source>
</evidence>
<evidence type="ECO:0000256" key="16">
    <source>
        <dbReference type="ARBA" id="ARBA00084039"/>
    </source>
</evidence>
<protein>
    <recommendedName>
        <fullName evidence="15">Cytosine deaminase</fullName>
        <ecNumber evidence="14">3.5.4.1</ecNumber>
    </recommendedName>
    <alternativeName>
        <fullName evidence="16">Cytosine aminohydrolase</fullName>
    </alternativeName>
</protein>
<dbReference type="STRING" id="269621.A0A238FEZ6"/>
<evidence type="ECO:0000256" key="9">
    <source>
        <dbReference type="ARBA" id="ARBA00022833"/>
    </source>
</evidence>
<evidence type="ECO:0000256" key="5">
    <source>
        <dbReference type="ARBA" id="ARBA00011738"/>
    </source>
</evidence>
<keyword evidence="9" id="KW-0862">Zinc</keyword>
<dbReference type="PANTHER" id="PTHR11079:SF190">
    <property type="entry name" value="CYTOSINE DEAMINASE"/>
    <property type="match status" value="1"/>
</dbReference>
<dbReference type="EC" id="3.5.4.1" evidence="14"/>
<dbReference type="GO" id="GO:0002100">
    <property type="term" value="P:tRNA wobble adenosine to inosine editing"/>
    <property type="evidence" value="ECO:0007669"/>
    <property type="project" value="InterPro"/>
</dbReference>
<evidence type="ECO:0000256" key="6">
    <source>
        <dbReference type="ARBA" id="ARBA00022490"/>
    </source>
</evidence>
<dbReference type="GO" id="GO:0052717">
    <property type="term" value="F:tRNA-specific adenosine-34 deaminase activity"/>
    <property type="evidence" value="ECO:0007669"/>
    <property type="project" value="UniProtKB-EC"/>
</dbReference>
<dbReference type="Pfam" id="PF00383">
    <property type="entry name" value="dCMP_cyt_deam_1"/>
    <property type="match status" value="1"/>
</dbReference>
<dbReference type="OrthoDB" id="408702at2759"/>
<dbReference type="GO" id="GO:0004131">
    <property type="term" value="F:cytosine deaminase activity"/>
    <property type="evidence" value="ECO:0007669"/>
    <property type="project" value="UniProtKB-EC"/>
</dbReference>
<dbReference type="Gene3D" id="3.40.140.10">
    <property type="entry name" value="Cytidine Deaminase, domain 2"/>
    <property type="match status" value="1"/>
</dbReference>
<reference evidence="19" key="1">
    <citation type="submission" date="2016-09" db="EMBL/GenBank/DDBJ databases">
        <authorList>
            <person name="Jeantristanb JTB J.-T."/>
            <person name="Ricardo R."/>
        </authorList>
    </citation>
    <scope>NUCLEOTIDE SEQUENCE [LARGE SCALE GENOMIC DNA]</scope>
</reference>
<keyword evidence="8" id="KW-0378">Hydrolase</keyword>
<evidence type="ECO:0000313" key="18">
    <source>
        <dbReference type="EMBL" id="SCV71379.1"/>
    </source>
</evidence>
<dbReference type="InterPro" id="IPR016193">
    <property type="entry name" value="Cytidine_deaminase-like"/>
</dbReference>
<dbReference type="EMBL" id="FMSP01000007">
    <property type="protein sequence ID" value="SCV71379.1"/>
    <property type="molecule type" value="Genomic_DNA"/>
</dbReference>
<evidence type="ECO:0000256" key="10">
    <source>
        <dbReference type="ARBA" id="ARBA00023242"/>
    </source>
</evidence>
<evidence type="ECO:0000256" key="12">
    <source>
        <dbReference type="ARBA" id="ARBA00056232"/>
    </source>
</evidence>
<comment type="catalytic activity">
    <reaction evidence="11">
        <text>cytosine + H2O + H(+) = uracil + NH4(+)</text>
        <dbReference type="Rhea" id="RHEA:20605"/>
        <dbReference type="ChEBI" id="CHEBI:15377"/>
        <dbReference type="ChEBI" id="CHEBI:15378"/>
        <dbReference type="ChEBI" id="CHEBI:16040"/>
        <dbReference type="ChEBI" id="CHEBI:17568"/>
        <dbReference type="ChEBI" id="CHEBI:28938"/>
        <dbReference type="EC" id="3.5.4.1"/>
    </reaction>
</comment>
<dbReference type="GO" id="GO:0019858">
    <property type="term" value="P:cytosine metabolic process"/>
    <property type="evidence" value="ECO:0007669"/>
    <property type="project" value="UniProtKB-ARBA"/>
</dbReference>
<comment type="pathway">
    <text evidence="13">Pyrimidine metabolism; UMP biosynthesis via salvage pathway; uracil from cytosine: step 1/1.</text>
</comment>
<dbReference type="FunFam" id="3.40.140.10:FF:000016">
    <property type="entry name" value="Cytosine deaminase"/>
    <property type="match status" value="1"/>
</dbReference>
<dbReference type="AlphaFoldDB" id="A0A238FEZ6"/>
<keyword evidence="10" id="KW-0539">Nucleus</keyword>
<evidence type="ECO:0000256" key="13">
    <source>
        <dbReference type="ARBA" id="ARBA00060700"/>
    </source>
</evidence>
<keyword evidence="6" id="KW-0963">Cytoplasm</keyword>
<name>A0A238FEZ6_9BASI</name>
<dbReference type="GO" id="GO:0005737">
    <property type="term" value="C:cytoplasm"/>
    <property type="evidence" value="ECO:0007669"/>
    <property type="project" value="UniProtKB-SubCell"/>
</dbReference>
<dbReference type="GO" id="GO:0008835">
    <property type="term" value="F:diaminohydroxyphosphoribosylaminopyrimidine deaminase activity"/>
    <property type="evidence" value="ECO:0007669"/>
    <property type="project" value="TreeGrafter"/>
</dbReference>
<evidence type="ECO:0000256" key="14">
    <source>
        <dbReference type="ARBA" id="ARBA00066550"/>
    </source>
</evidence>
<dbReference type="GO" id="GO:0046872">
    <property type="term" value="F:metal ion binding"/>
    <property type="evidence" value="ECO:0007669"/>
    <property type="project" value="UniProtKB-KW"/>
</dbReference>
<evidence type="ECO:0000256" key="3">
    <source>
        <dbReference type="ARBA" id="ARBA00004496"/>
    </source>
</evidence>
<evidence type="ECO:0000256" key="1">
    <source>
        <dbReference type="ARBA" id="ARBA00001947"/>
    </source>
</evidence>
<evidence type="ECO:0000313" key="19">
    <source>
        <dbReference type="Proteomes" id="UP000198372"/>
    </source>
</evidence>
<keyword evidence="19" id="KW-1185">Reference proteome</keyword>
<evidence type="ECO:0000256" key="4">
    <source>
        <dbReference type="ARBA" id="ARBA00006576"/>
    </source>
</evidence>
<comment type="cofactor">
    <cofactor evidence="1">
        <name>Zn(2+)</name>
        <dbReference type="ChEBI" id="CHEBI:29105"/>
    </cofactor>
</comment>
<evidence type="ECO:0000256" key="2">
    <source>
        <dbReference type="ARBA" id="ARBA00004123"/>
    </source>
</evidence>
<evidence type="ECO:0000256" key="7">
    <source>
        <dbReference type="ARBA" id="ARBA00022723"/>
    </source>
</evidence>
<organism evidence="18 19">
    <name type="scientific">Microbotryum intermedium</name>
    <dbReference type="NCBI Taxonomy" id="269621"/>
    <lineage>
        <taxon>Eukaryota</taxon>
        <taxon>Fungi</taxon>
        <taxon>Dikarya</taxon>
        <taxon>Basidiomycota</taxon>
        <taxon>Pucciniomycotina</taxon>
        <taxon>Microbotryomycetes</taxon>
        <taxon>Microbotryales</taxon>
        <taxon>Microbotryaceae</taxon>
        <taxon>Microbotryum</taxon>
    </lineage>
</organism>
<gene>
    <name evidence="18" type="ORF">BQ2448_2967</name>
</gene>
<dbReference type="InterPro" id="IPR002125">
    <property type="entry name" value="CMP_dCMP_dom"/>
</dbReference>
<sequence length="207" mass="22375">MLVPSNPSKTAPTPNPKESDVRNIVHAIFQAELGLQEGGVPIGAALVRESDGVVIGVGRNRRVQQGSVIRHGETDCLENIGRLSAATYRGATIYSTLSPCSMCSGAIILYGIKKVVLGENDTFLGGESILRDHGVEVINLDSERCKELMREFIKQKPEIWNEVSMHNSRVYHVGTVFSAQKGGSIARMWGSSSFPSATNRADMICAS</sequence>
<comment type="subcellular location">
    <subcellularLocation>
        <location evidence="3">Cytoplasm</location>
    </subcellularLocation>
    <subcellularLocation>
        <location evidence="2">Nucleus</location>
    </subcellularLocation>
</comment>
<comment type="function">
    <text evidence="12">Catalyzes the hydrolytic deamination of cytosine to uracil or 5-methylcytosine to thymine. Is involved in the pyrimidine salvage pathway, which allows the cell to utilize cytosine for pyrimidine nucleotide synthesis.</text>
</comment>
<dbReference type="SUPFAM" id="SSF53927">
    <property type="entry name" value="Cytidine deaminase-like"/>
    <property type="match status" value="1"/>
</dbReference>